<keyword evidence="4" id="KW-1185">Reference proteome</keyword>
<dbReference type="InterPro" id="IPR011051">
    <property type="entry name" value="RmlC_Cupin_sf"/>
</dbReference>
<dbReference type="Proteomes" id="UP001491552">
    <property type="component" value="Unassembled WGS sequence"/>
</dbReference>
<proteinExistence type="predicted"/>
<evidence type="ECO:0000259" key="2">
    <source>
        <dbReference type="Pfam" id="PF07883"/>
    </source>
</evidence>
<comment type="caution">
    <text evidence="3">The sequence shown here is derived from an EMBL/GenBank/DDBJ whole genome shotgun (WGS) entry which is preliminary data.</text>
</comment>
<accession>A0ABV1G7X1</accession>
<dbReference type="EMBL" id="JBBMFF010000236">
    <property type="protein sequence ID" value="MEQ2511507.1"/>
    <property type="molecule type" value="Genomic_DNA"/>
</dbReference>
<protein>
    <submittedName>
        <fullName evidence="3">Cupin domain-containing protein</fullName>
    </submittedName>
</protein>
<dbReference type="PANTHER" id="PTHR35848:SF6">
    <property type="entry name" value="CUPIN TYPE-2 DOMAIN-CONTAINING PROTEIN"/>
    <property type="match status" value="1"/>
</dbReference>
<sequence length="109" mass="12039">MLIDFSKIEEVCVPNFKGGEKELLKKAYADGRNCIMLDRLMPGASIGRHTHETNSEIMYIVSGTATFTVGDTVETVQAGQCHYCPKGGTHMLQNRGEEPLVFFAVVTEQ</sequence>
<dbReference type="InterPro" id="IPR013096">
    <property type="entry name" value="Cupin_2"/>
</dbReference>
<dbReference type="InterPro" id="IPR014710">
    <property type="entry name" value="RmlC-like_jellyroll"/>
</dbReference>
<feature type="domain" description="Cupin type-2" evidence="2">
    <location>
        <begin position="39"/>
        <end position="105"/>
    </location>
</feature>
<dbReference type="PANTHER" id="PTHR35848">
    <property type="entry name" value="OXALATE-BINDING PROTEIN"/>
    <property type="match status" value="1"/>
</dbReference>
<dbReference type="RefSeq" id="WP_349136222.1">
    <property type="nucleotide sequence ID" value="NZ_JBBMFF010000236.1"/>
</dbReference>
<reference evidence="3 4" key="1">
    <citation type="submission" date="2024-03" db="EMBL/GenBank/DDBJ databases">
        <title>Human intestinal bacterial collection.</title>
        <authorList>
            <person name="Pauvert C."/>
            <person name="Hitch T.C.A."/>
            <person name="Clavel T."/>
        </authorList>
    </citation>
    <scope>NUCLEOTIDE SEQUENCE [LARGE SCALE GENOMIC DNA]</scope>
    <source>
        <strain evidence="3 4">CLA-AA-H192</strain>
    </source>
</reference>
<dbReference type="SUPFAM" id="SSF51182">
    <property type="entry name" value="RmlC-like cupins"/>
    <property type="match status" value="1"/>
</dbReference>
<organism evidence="3 4">
    <name type="scientific">Faecousia intestinalis</name>
    <dbReference type="NCBI Taxonomy" id="3133167"/>
    <lineage>
        <taxon>Bacteria</taxon>
        <taxon>Bacillati</taxon>
        <taxon>Bacillota</taxon>
        <taxon>Clostridia</taxon>
        <taxon>Eubacteriales</taxon>
        <taxon>Oscillospiraceae</taxon>
        <taxon>Faecousia</taxon>
    </lineage>
</organism>
<dbReference type="Gene3D" id="2.60.120.10">
    <property type="entry name" value="Jelly Rolls"/>
    <property type="match status" value="1"/>
</dbReference>
<keyword evidence="1" id="KW-0479">Metal-binding</keyword>
<evidence type="ECO:0000256" key="1">
    <source>
        <dbReference type="ARBA" id="ARBA00022723"/>
    </source>
</evidence>
<name>A0ABV1G7X1_9FIRM</name>
<gene>
    <name evidence="3" type="ORF">WMO66_09660</name>
</gene>
<dbReference type="Pfam" id="PF07883">
    <property type="entry name" value="Cupin_2"/>
    <property type="match status" value="1"/>
</dbReference>
<dbReference type="InterPro" id="IPR051610">
    <property type="entry name" value="GPI/OXD"/>
</dbReference>
<evidence type="ECO:0000313" key="4">
    <source>
        <dbReference type="Proteomes" id="UP001491552"/>
    </source>
</evidence>
<evidence type="ECO:0000313" key="3">
    <source>
        <dbReference type="EMBL" id="MEQ2511507.1"/>
    </source>
</evidence>